<proteinExistence type="predicted"/>
<reference evidence="2" key="1">
    <citation type="submission" date="2016-10" db="EMBL/GenBank/DDBJ databases">
        <authorList>
            <person name="Varghese N."/>
            <person name="Submissions S."/>
        </authorList>
    </citation>
    <scope>NUCLEOTIDE SEQUENCE [LARGE SCALE GENOMIC DNA]</scope>
    <source>
        <strain evidence="2">DSM 17933</strain>
    </source>
</reference>
<gene>
    <name evidence="1" type="ORF">SAMN05421827_111207</name>
</gene>
<accession>A0A1G7XGM4</accession>
<dbReference type="RefSeq" id="WP_090501336.1">
    <property type="nucleotide sequence ID" value="NZ_FNCH01000011.1"/>
</dbReference>
<name>A0A1G7XGM4_9SPHI</name>
<evidence type="ECO:0000313" key="1">
    <source>
        <dbReference type="EMBL" id="SDG83276.1"/>
    </source>
</evidence>
<sequence length="92" mass="9795">MTTNNRYLPLFFLCWAFLYGPLVLLGMGYVGGSEAEKLVAPKPYSKQVLPGAGGERVGKKNVGCFWPGYGPVPGIGGCGEDPLVPFCLTDNP</sequence>
<protein>
    <submittedName>
        <fullName evidence="1">Uncharacterized protein</fullName>
    </submittedName>
</protein>
<dbReference type="OrthoDB" id="772842at2"/>
<evidence type="ECO:0000313" key="2">
    <source>
        <dbReference type="Proteomes" id="UP000199643"/>
    </source>
</evidence>
<dbReference type="Proteomes" id="UP000199643">
    <property type="component" value="Unassembled WGS sequence"/>
</dbReference>
<dbReference type="EMBL" id="FNCH01000011">
    <property type="protein sequence ID" value="SDG83276.1"/>
    <property type="molecule type" value="Genomic_DNA"/>
</dbReference>
<dbReference type="AlphaFoldDB" id="A0A1G7XGM4"/>
<organism evidence="1 2">
    <name type="scientific">Pedobacter terrae</name>
    <dbReference type="NCBI Taxonomy" id="405671"/>
    <lineage>
        <taxon>Bacteria</taxon>
        <taxon>Pseudomonadati</taxon>
        <taxon>Bacteroidota</taxon>
        <taxon>Sphingobacteriia</taxon>
        <taxon>Sphingobacteriales</taxon>
        <taxon>Sphingobacteriaceae</taxon>
        <taxon>Pedobacter</taxon>
    </lineage>
</organism>
<keyword evidence="2" id="KW-1185">Reference proteome</keyword>